<dbReference type="EMBL" id="BEXT01000001">
    <property type="protein sequence ID" value="GBC61886.1"/>
    <property type="molecule type" value="Genomic_DNA"/>
</dbReference>
<protein>
    <recommendedName>
        <fullName evidence="3">OmpA-like domain-containing protein</fullName>
    </recommendedName>
</protein>
<evidence type="ECO:0008006" key="3">
    <source>
        <dbReference type="Google" id="ProtNLM"/>
    </source>
</evidence>
<dbReference type="Gene3D" id="3.30.1330.60">
    <property type="entry name" value="OmpA-like domain"/>
    <property type="match status" value="1"/>
</dbReference>
<dbReference type="Proteomes" id="UP000288096">
    <property type="component" value="Unassembled WGS sequence"/>
</dbReference>
<keyword evidence="2" id="KW-1185">Reference proteome</keyword>
<dbReference type="SUPFAM" id="SSF103088">
    <property type="entry name" value="OmpA-like"/>
    <property type="match status" value="1"/>
</dbReference>
<comment type="caution">
    <text evidence="1">The sequence shown here is derived from an EMBL/GenBank/DDBJ whole genome shotgun (WGS) entry which is preliminary data.</text>
</comment>
<dbReference type="InterPro" id="IPR036737">
    <property type="entry name" value="OmpA-like_sf"/>
</dbReference>
<dbReference type="OrthoDB" id="642521at2"/>
<reference evidence="2" key="1">
    <citation type="submission" date="2017-11" db="EMBL/GenBank/DDBJ databases">
        <authorList>
            <person name="Watanabe M."/>
            <person name="Kojima H."/>
        </authorList>
    </citation>
    <scope>NUCLEOTIDE SEQUENCE [LARGE SCALE GENOMIC DNA]</scope>
    <source>
        <strain evidence="2">Tokyo 01</strain>
    </source>
</reference>
<dbReference type="AlphaFoldDB" id="A0A401FY63"/>
<name>A0A401FY63_9BACT</name>
<dbReference type="RefSeq" id="WP_124329118.1">
    <property type="nucleotide sequence ID" value="NZ_BEXT01000001.1"/>
</dbReference>
<organism evidence="1 2">
    <name type="scientific">Desulfonema ishimotonii</name>
    <dbReference type="NCBI Taxonomy" id="45657"/>
    <lineage>
        <taxon>Bacteria</taxon>
        <taxon>Pseudomonadati</taxon>
        <taxon>Thermodesulfobacteriota</taxon>
        <taxon>Desulfobacteria</taxon>
        <taxon>Desulfobacterales</taxon>
        <taxon>Desulfococcaceae</taxon>
        <taxon>Desulfonema</taxon>
    </lineage>
</organism>
<sequence>MRILRVTALFFLMGYSIWGCALVSENKMAMSQALDAVEEAGGYMNTLQNLNARTADRDAFERAAQRLSDARTAVTARDFSAARAAAGESIAVSRALLTGYYHGTVAELARRARRELERKNRQDPEDPVSNHIPTLDGMAAYAETLEEDPQIVAISRVLQDLNQVLNISDGLRTGWQKILRTDTAFDVGQYDLSHAGLQAIGELAGEVAEKIRQAYPKRPVTLTVRVVGYTDQLNFGHGTRLVERLTQGETDEIPAADPDRRRFLNYRLSRFRAEAIRTYLEALIREQTGEMPVTLETEAVGRGEEMPAGLSPPYPVSDPRRRICKIYLCAIPG</sequence>
<evidence type="ECO:0000313" key="1">
    <source>
        <dbReference type="EMBL" id="GBC61886.1"/>
    </source>
</evidence>
<proteinExistence type="predicted"/>
<evidence type="ECO:0000313" key="2">
    <source>
        <dbReference type="Proteomes" id="UP000288096"/>
    </source>
</evidence>
<reference evidence="2" key="2">
    <citation type="submission" date="2019-01" db="EMBL/GenBank/DDBJ databases">
        <title>Genome sequence of Desulfonema ishimotonii strain Tokyo 01.</title>
        <authorList>
            <person name="Fukui M."/>
        </authorList>
    </citation>
    <scope>NUCLEOTIDE SEQUENCE [LARGE SCALE GENOMIC DNA]</scope>
    <source>
        <strain evidence="2">Tokyo 01</strain>
    </source>
</reference>
<gene>
    <name evidence="1" type="ORF">DENIS_2848</name>
</gene>
<accession>A0A401FY63</accession>